<comment type="cofactor">
    <cofactor evidence="9">
        <name>FAD</name>
        <dbReference type="ChEBI" id="CHEBI:57692"/>
    </cofactor>
    <text evidence="9">Binds 1 FAD per dimer.</text>
</comment>
<dbReference type="PANTHER" id="PTHR43153:SF1">
    <property type="entry name" value="ELECTRON TRANSFER FLAVOPROTEIN SUBUNIT ALPHA, MITOCHONDRIAL"/>
    <property type="match status" value="1"/>
</dbReference>
<dbReference type="GO" id="GO:0009055">
    <property type="term" value="F:electron transfer activity"/>
    <property type="evidence" value="ECO:0007669"/>
    <property type="project" value="InterPro"/>
</dbReference>
<dbReference type="AlphaFoldDB" id="A0LEF8"/>
<dbReference type="GO" id="GO:0033539">
    <property type="term" value="P:fatty acid beta-oxidation using acyl-CoA dehydrogenase"/>
    <property type="evidence" value="ECO:0007669"/>
    <property type="project" value="TreeGrafter"/>
</dbReference>
<gene>
    <name evidence="11" type="ordered locus">Sfum_0107</name>
</gene>
<dbReference type="eggNOG" id="COG2025">
    <property type="taxonomic scope" value="Bacteria"/>
</dbReference>
<feature type="binding site" evidence="9">
    <location>
        <begin position="270"/>
        <end position="277"/>
    </location>
    <ligand>
        <name>FAD</name>
        <dbReference type="ChEBI" id="CHEBI:57692"/>
    </ligand>
</feature>
<dbReference type="FunFam" id="3.40.50.1220:FF:000001">
    <property type="entry name" value="Electron transfer flavoprotein, alpha subunit"/>
    <property type="match status" value="1"/>
</dbReference>
<dbReference type="Pfam" id="PF01012">
    <property type="entry name" value="ETF"/>
    <property type="match status" value="1"/>
</dbReference>
<dbReference type="OrthoDB" id="9770286at2"/>
<evidence type="ECO:0000256" key="7">
    <source>
        <dbReference type="ARBA" id="ARBA00068674"/>
    </source>
</evidence>
<dbReference type="HOGENOM" id="CLU_034178_0_1_7"/>
<evidence type="ECO:0000259" key="10">
    <source>
        <dbReference type="SMART" id="SM00893"/>
    </source>
</evidence>
<dbReference type="STRING" id="335543.Sfum_0107"/>
<evidence type="ECO:0000313" key="11">
    <source>
        <dbReference type="EMBL" id="ABK15810.1"/>
    </source>
</evidence>
<dbReference type="GO" id="GO:0050660">
    <property type="term" value="F:flavin adenine dinucleotide binding"/>
    <property type="evidence" value="ECO:0007669"/>
    <property type="project" value="InterPro"/>
</dbReference>
<evidence type="ECO:0000256" key="9">
    <source>
        <dbReference type="PIRSR" id="PIRSR000089-1"/>
    </source>
</evidence>
<dbReference type="KEGG" id="sfu:Sfum_0107"/>
<evidence type="ECO:0000256" key="5">
    <source>
        <dbReference type="ARBA" id="ARBA00022982"/>
    </source>
</evidence>
<evidence type="ECO:0000256" key="3">
    <source>
        <dbReference type="ARBA" id="ARBA00022630"/>
    </source>
</evidence>
<feature type="binding site" evidence="9">
    <location>
        <position position="291"/>
    </location>
    <ligand>
        <name>FAD</name>
        <dbReference type="ChEBI" id="CHEBI:57692"/>
    </ligand>
</feature>
<dbReference type="InParanoid" id="A0LEF8"/>
<keyword evidence="3" id="KW-0285">Flavoprotein</keyword>
<dbReference type="SUPFAM" id="SSF52467">
    <property type="entry name" value="DHS-like NAD/FAD-binding domain"/>
    <property type="match status" value="1"/>
</dbReference>
<dbReference type="InterPro" id="IPR014731">
    <property type="entry name" value="ETF_asu_C"/>
</dbReference>
<sequence>MGKCVCMIAEFRGGNFRRVSFEVASEGKRIADALGIGLRGVAVGSGVAGKAAELGQYGVERVLVRDDPALEHYLAEIYVPVVAEMIKKCDPAVVILPASVDGRDLGARLGARLDITLVQDVTQVVCEGGKVKARWPIFGGKCFAWSEWADGTLPIMSCRPNVMDCLPPDTSKRAEVELADIPIPESRSRVKAVDMDSSGKVELSEADIIVSGGRGMKEASNFALVEELAKAMGAAVGASRAAVDAGWRPHSDQVGQTGKVVTPALYVAVGISGAIQHLAGMGYSRYIVAINKDPEAPIFSRADYGIVEDLFKFVPAFTEEVKRLKSTCS</sequence>
<feature type="binding site" evidence="9">
    <location>
        <position position="214"/>
    </location>
    <ligand>
        <name>FAD</name>
        <dbReference type="ChEBI" id="CHEBI:57692"/>
    </ligand>
</feature>
<dbReference type="Gene3D" id="3.40.50.620">
    <property type="entry name" value="HUPs"/>
    <property type="match status" value="1"/>
</dbReference>
<feature type="binding site" evidence="9">
    <location>
        <begin position="239"/>
        <end position="240"/>
    </location>
    <ligand>
        <name>FAD</name>
        <dbReference type="ChEBI" id="CHEBI:57692"/>
    </ligand>
</feature>
<dbReference type="InterPro" id="IPR014729">
    <property type="entry name" value="Rossmann-like_a/b/a_fold"/>
</dbReference>
<dbReference type="PIRSF" id="PIRSF000089">
    <property type="entry name" value="Electra_flavoP_a"/>
    <property type="match status" value="1"/>
</dbReference>
<dbReference type="InterPro" id="IPR033947">
    <property type="entry name" value="ETF_alpha_N"/>
</dbReference>
<dbReference type="SMART" id="SM00893">
    <property type="entry name" value="ETF"/>
    <property type="match status" value="1"/>
</dbReference>
<dbReference type="CDD" id="cd01715">
    <property type="entry name" value="ETF_alpha"/>
    <property type="match status" value="1"/>
</dbReference>
<dbReference type="SUPFAM" id="SSF52402">
    <property type="entry name" value="Adenine nucleotide alpha hydrolases-like"/>
    <property type="match status" value="1"/>
</dbReference>
<keyword evidence="4 9" id="KW-0274">FAD</keyword>
<evidence type="ECO:0000256" key="2">
    <source>
        <dbReference type="ARBA" id="ARBA00022448"/>
    </source>
</evidence>
<evidence type="ECO:0000256" key="1">
    <source>
        <dbReference type="ARBA" id="ARBA00005817"/>
    </source>
</evidence>
<name>A0LEF8_SYNFM</name>
<protein>
    <recommendedName>
        <fullName evidence="7">Electron transfer flavoprotein subunit alpha</fullName>
    </recommendedName>
    <alternativeName>
        <fullName evidence="8">Electron transfer flavoprotein large subunit</fullName>
    </alternativeName>
</protein>
<keyword evidence="2" id="KW-0813">Transport</keyword>
<dbReference type="InterPro" id="IPR029035">
    <property type="entry name" value="DHS-like_NAD/FAD-binding_dom"/>
</dbReference>
<feature type="binding site" evidence="9">
    <location>
        <begin position="253"/>
        <end position="257"/>
    </location>
    <ligand>
        <name>FAD</name>
        <dbReference type="ChEBI" id="CHEBI:57692"/>
    </ligand>
</feature>
<dbReference type="InterPro" id="IPR014730">
    <property type="entry name" value="ETF_a/b_N"/>
</dbReference>
<keyword evidence="5" id="KW-0249">Electron transport</keyword>
<keyword evidence="12" id="KW-1185">Reference proteome</keyword>
<dbReference type="InterPro" id="IPR018206">
    <property type="entry name" value="ETF_asu_C_CS"/>
</dbReference>
<evidence type="ECO:0000256" key="4">
    <source>
        <dbReference type="ARBA" id="ARBA00022827"/>
    </source>
</evidence>
<accession>A0LEF8</accession>
<dbReference type="Proteomes" id="UP000001784">
    <property type="component" value="Chromosome"/>
</dbReference>
<dbReference type="PANTHER" id="PTHR43153">
    <property type="entry name" value="ELECTRON TRANSFER FLAVOPROTEIN ALPHA"/>
    <property type="match status" value="1"/>
</dbReference>
<organism evidence="11 12">
    <name type="scientific">Syntrophobacter fumaroxidans (strain DSM 10017 / MPOB)</name>
    <dbReference type="NCBI Taxonomy" id="335543"/>
    <lineage>
        <taxon>Bacteria</taxon>
        <taxon>Pseudomonadati</taxon>
        <taxon>Thermodesulfobacteriota</taxon>
        <taxon>Syntrophobacteria</taxon>
        <taxon>Syntrophobacterales</taxon>
        <taxon>Syntrophobacteraceae</taxon>
        <taxon>Syntrophobacter</taxon>
    </lineage>
</organism>
<evidence type="ECO:0000313" key="12">
    <source>
        <dbReference type="Proteomes" id="UP000001784"/>
    </source>
</evidence>
<comment type="function">
    <text evidence="6">The electron transfer flavoprotein serves as a specific electron acceptor for other dehydrogenases. It transfers the electrons to the main respiratory chain via ETF-ubiquinone oxidoreductase (ETF dehydrogenase).</text>
</comment>
<dbReference type="InterPro" id="IPR001308">
    <property type="entry name" value="ETF_a/FixB"/>
</dbReference>
<evidence type="ECO:0000256" key="6">
    <source>
        <dbReference type="ARBA" id="ARBA00025649"/>
    </source>
</evidence>
<evidence type="ECO:0000256" key="8">
    <source>
        <dbReference type="ARBA" id="ARBA00079299"/>
    </source>
</evidence>
<proteinExistence type="inferred from homology"/>
<dbReference type="EMBL" id="CP000478">
    <property type="protein sequence ID" value="ABK15810.1"/>
    <property type="molecule type" value="Genomic_DNA"/>
</dbReference>
<feature type="domain" description="Electron transfer flavoprotein alpha/beta-subunit N-terminal" evidence="10">
    <location>
        <begin position="5"/>
        <end position="192"/>
    </location>
</feature>
<reference evidence="11 12" key="1">
    <citation type="submission" date="2006-10" db="EMBL/GenBank/DDBJ databases">
        <title>Complete sequence of Syntrophobacter fumaroxidans MPOB.</title>
        <authorList>
            <consortium name="US DOE Joint Genome Institute"/>
            <person name="Copeland A."/>
            <person name="Lucas S."/>
            <person name="Lapidus A."/>
            <person name="Barry K."/>
            <person name="Detter J.C."/>
            <person name="Glavina del Rio T."/>
            <person name="Hammon N."/>
            <person name="Israni S."/>
            <person name="Pitluck S."/>
            <person name="Goltsman E.G."/>
            <person name="Martinez M."/>
            <person name="Schmutz J."/>
            <person name="Larimer F."/>
            <person name="Land M."/>
            <person name="Hauser L."/>
            <person name="Kyrpides N."/>
            <person name="Kim E."/>
            <person name="Boone D.R."/>
            <person name="Brockman F."/>
            <person name="Culley D."/>
            <person name="Ferry J."/>
            <person name="Gunsalus R."/>
            <person name="McInerney M.J."/>
            <person name="Morrison M."/>
            <person name="Plugge C."/>
            <person name="Rohlin L."/>
            <person name="Scholten J."/>
            <person name="Sieber J."/>
            <person name="Stams A.J.M."/>
            <person name="Worm P."/>
            <person name="Henstra A.M."/>
            <person name="Richardson P."/>
        </authorList>
    </citation>
    <scope>NUCLEOTIDE SEQUENCE [LARGE SCALE GENOMIC DNA]</scope>
    <source>
        <strain evidence="12">DSM 10017 / MPOB</strain>
    </source>
</reference>
<dbReference type="PROSITE" id="PS00696">
    <property type="entry name" value="ETF_ALPHA"/>
    <property type="match status" value="1"/>
</dbReference>
<dbReference type="Pfam" id="PF00766">
    <property type="entry name" value="ETF_alpha"/>
    <property type="match status" value="1"/>
</dbReference>
<dbReference type="Gene3D" id="3.40.50.1220">
    <property type="entry name" value="TPP-binding domain"/>
    <property type="match status" value="1"/>
</dbReference>
<comment type="similarity">
    <text evidence="1">Belongs to the ETF alpha-subunit/FixB family.</text>
</comment>